<comment type="function">
    <text evidence="9">Catalyzes the ATP-dependent phosphorylation of N-acetyl-L-glutamate.</text>
</comment>
<dbReference type="InterPro" id="IPR004662">
    <property type="entry name" value="AcgluKinase_fam"/>
</dbReference>
<evidence type="ECO:0000256" key="1">
    <source>
        <dbReference type="ARBA" id="ARBA00004828"/>
    </source>
</evidence>
<keyword evidence="2 9" id="KW-0055">Arginine biosynthesis</keyword>
<evidence type="ECO:0000256" key="3">
    <source>
        <dbReference type="ARBA" id="ARBA00022605"/>
    </source>
</evidence>
<keyword evidence="3 9" id="KW-0028">Amino-acid biosynthesis</keyword>
<dbReference type="GO" id="GO:0042450">
    <property type="term" value="P:L-arginine biosynthetic process via ornithine"/>
    <property type="evidence" value="ECO:0007669"/>
    <property type="project" value="UniProtKB-UniRule"/>
</dbReference>
<feature type="binding site" evidence="9">
    <location>
        <position position="64"/>
    </location>
    <ligand>
        <name>substrate</name>
    </ligand>
</feature>
<dbReference type="GO" id="GO:0005524">
    <property type="term" value="F:ATP binding"/>
    <property type="evidence" value="ECO:0007669"/>
    <property type="project" value="UniProtKB-UniRule"/>
</dbReference>
<keyword evidence="9" id="KW-0963">Cytoplasm</keyword>
<dbReference type="InterPro" id="IPR036393">
    <property type="entry name" value="AceGlu_kinase-like_sf"/>
</dbReference>
<comment type="pathway">
    <text evidence="1 9">Amino-acid biosynthesis; L-arginine biosynthesis; N(2)-acetyl-L-ornithine from L-glutamate: step 2/4.</text>
</comment>
<keyword evidence="6 9" id="KW-0418">Kinase</keyword>
<dbReference type="PIRSF" id="PIRSF000728">
    <property type="entry name" value="NAGK"/>
    <property type="match status" value="1"/>
</dbReference>
<dbReference type="HAMAP" id="MF_00082">
    <property type="entry name" value="ArgB"/>
    <property type="match status" value="1"/>
</dbReference>
<gene>
    <name evidence="9 11" type="primary">argB</name>
    <name evidence="11" type="ORF">N2K84_00075</name>
</gene>
<organism evidence="11 12">
    <name type="scientific">Gaoshiqia sediminis</name>
    <dbReference type="NCBI Taxonomy" id="2986998"/>
    <lineage>
        <taxon>Bacteria</taxon>
        <taxon>Pseudomonadati</taxon>
        <taxon>Bacteroidota</taxon>
        <taxon>Bacteroidia</taxon>
        <taxon>Marinilabiliales</taxon>
        <taxon>Prolixibacteraceae</taxon>
        <taxon>Gaoshiqia</taxon>
    </lineage>
</organism>
<keyword evidence="12" id="KW-1185">Reference proteome</keyword>
<keyword evidence="5 9" id="KW-0547">Nucleotide-binding</keyword>
<comment type="catalytic activity">
    <reaction evidence="8 9">
        <text>N-acetyl-L-glutamate + ATP = N-acetyl-L-glutamyl 5-phosphate + ADP</text>
        <dbReference type="Rhea" id="RHEA:14629"/>
        <dbReference type="ChEBI" id="CHEBI:30616"/>
        <dbReference type="ChEBI" id="CHEBI:44337"/>
        <dbReference type="ChEBI" id="CHEBI:57936"/>
        <dbReference type="ChEBI" id="CHEBI:456216"/>
        <dbReference type="EC" id="2.7.2.8"/>
    </reaction>
</comment>
<evidence type="ECO:0000313" key="12">
    <source>
        <dbReference type="Proteomes" id="UP001163821"/>
    </source>
</evidence>
<accession>A0AA41Y3D4</accession>
<evidence type="ECO:0000256" key="6">
    <source>
        <dbReference type="ARBA" id="ARBA00022777"/>
    </source>
</evidence>
<protein>
    <recommendedName>
        <fullName evidence="9">Acetylglutamate kinase</fullName>
        <ecNumber evidence="9">2.7.2.8</ecNumber>
    </recommendedName>
    <alternativeName>
        <fullName evidence="9">N-acetyl-L-glutamate 5-phosphotransferase</fullName>
    </alternativeName>
    <alternativeName>
        <fullName evidence="9">NAG kinase</fullName>
        <shortName evidence="9">NAGK</shortName>
    </alternativeName>
</protein>
<evidence type="ECO:0000256" key="4">
    <source>
        <dbReference type="ARBA" id="ARBA00022679"/>
    </source>
</evidence>
<sequence>MSKQKLTLVKVGGKVVEEKDSLADLLGRFSKLEGLKVLVHGGGRLATAVAERLGIATQMVEGRRITDQGMLEVVTMVYGGLVNKSIVANLQALGQNAIGLTGADLNYMQAVKRPVKDIDYGYVGDIVCVNVDELKMLVEKNVVPVLAPLSHDKNGQMLNVNADTIAAEAAIAFSKYYEVELVYCFEKPGVLENPDDDDSVIEKLTHSEFKDLQAYGAIHTGMIPKLDNSFSAISRGVSRVRITNIEGLQQGGTTLAEV</sequence>
<feature type="binding site" evidence="9">
    <location>
        <position position="159"/>
    </location>
    <ligand>
        <name>substrate</name>
    </ligand>
</feature>
<dbReference type="EC" id="2.7.2.8" evidence="9"/>
<dbReference type="Proteomes" id="UP001163821">
    <property type="component" value="Unassembled WGS sequence"/>
</dbReference>
<reference evidence="11" key="1">
    <citation type="submission" date="2022-10" db="EMBL/GenBank/DDBJ databases">
        <title>Gaoshiqiia sediminis gen. nov., sp. nov., isolated from coastal sediment.</title>
        <authorList>
            <person name="Yu W.X."/>
            <person name="Mu D.S."/>
            <person name="Du J.Z."/>
            <person name="Liang Y.Q."/>
        </authorList>
    </citation>
    <scope>NUCLEOTIDE SEQUENCE</scope>
    <source>
        <strain evidence="11">A06</strain>
    </source>
</reference>
<keyword evidence="7 9" id="KW-0067">ATP-binding</keyword>
<dbReference type="SUPFAM" id="SSF53633">
    <property type="entry name" value="Carbamate kinase-like"/>
    <property type="match status" value="1"/>
</dbReference>
<evidence type="ECO:0000256" key="9">
    <source>
        <dbReference type="HAMAP-Rule" id="MF_00082"/>
    </source>
</evidence>
<dbReference type="AlphaFoldDB" id="A0AA41Y3D4"/>
<dbReference type="EMBL" id="JAPAAF010000001">
    <property type="protein sequence ID" value="MCW0481104.1"/>
    <property type="molecule type" value="Genomic_DNA"/>
</dbReference>
<name>A0AA41Y3D4_9BACT</name>
<dbReference type="InterPro" id="IPR001048">
    <property type="entry name" value="Asp/Glu/Uridylate_kinase"/>
</dbReference>
<dbReference type="GO" id="GO:0003991">
    <property type="term" value="F:acetylglutamate kinase activity"/>
    <property type="evidence" value="ECO:0007669"/>
    <property type="project" value="UniProtKB-UniRule"/>
</dbReference>
<dbReference type="PANTHER" id="PTHR23342:SF0">
    <property type="entry name" value="N-ACETYLGLUTAMATE SYNTHASE, MITOCHONDRIAL"/>
    <property type="match status" value="1"/>
</dbReference>
<evidence type="ECO:0000259" key="10">
    <source>
        <dbReference type="Pfam" id="PF00696"/>
    </source>
</evidence>
<dbReference type="PANTHER" id="PTHR23342">
    <property type="entry name" value="N-ACETYLGLUTAMATE SYNTHASE"/>
    <property type="match status" value="1"/>
</dbReference>
<feature type="binding site" evidence="9">
    <location>
        <begin position="42"/>
        <end position="43"/>
    </location>
    <ligand>
        <name>substrate</name>
    </ligand>
</feature>
<dbReference type="GO" id="GO:0005737">
    <property type="term" value="C:cytoplasm"/>
    <property type="evidence" value="ECO:0007669"/>
    <property type="project" value="UniProtKB-SubCell"/>
</dbReference>
<feature type="domain" description="Aspartate/glutamate/uridylate kinase" evidence="10">
    <location>
        <begin position="5"/>
        <end position="244"/>
    </location>
</feature>
<dbReference type="Pfam" id="PF00696">
    <property type="entry name" value="AA_kinase"/>
    <property type="match status" value="1"/>
</dbReference>
<comment type="similarity">
    <text evidence="9">Belongs to the acetylglutamate kinase family. ArgB subfamily.</text>
</comment>
<evidence type="ECO:0000256" key="5">
    <source>
        <dbReference type="ARBA" id="ARBA00022741"/>
    </source>
</evidence>
<feature type="site" description="Transition state stabilizer" evidence="9">
    <location>
        <position position="10"/>
    </location>
</feature>
<evidence type="ECO:0000256" key="8">
    <source>
        <dbReference type="ARBA" id="ARBA00048141"/>
    </source>
</evidence>
<dbReference type="NCBIfam" id="TIGR00761">
    <property type="entry name" value="argB"/>
    <property type="match status" value="1"/>
</dbReference>
<comment type="subcellular location">
    <subcellularLocation>
        <location evidence="9">Cytoplasm</location>
    </subcellularLocation>
</comment>
<keyword evidence="4 9" id="KW-0808">Transferase</keyword>
<evidence type="ECO:0000256" key="2">
    <source>
        <dbReference type="ARBA" id="ARBA00022571"/>
    </source>
</evidence>
<evidence type="ECO:0000256" key="7">
    <source>
        <dbReference type="ARBA" id="ARBA00022840"/>
    </source>
</evidence>
<dbReference type="Gene3D" id="3.40.1160.10">
    <property type="entry name" value="Acetylglutamate kinase-like"/>
    <property type="match status" value="1"/>
</dbReference>
<evidence type="ECO:0000313" key="11">
    <source>
        <dbReference type="EMBL" id="MCW0481104.1"/>
    </source>
</evidence>
<comment type="caution">
    <text evidence="11">The sequence shown here is derived from an EMBL/GenBank/DDBJ whole genome shotgun (WGS) entry which is preliminary data.</text>
</comment>
<dbReference type="CDD" id="cd04238">
    <property type="entry name" value="AAK_NAGK-like"/>
    <property type="match status" value="1"/>
</dbReference>
<feature type="site" description="Transition state stabilizer" evidence="9">
    <location>
        <position position="225"/>
    </location>
</feature>
<dbReference type="InterPro" id="IPR037528">
    <property type="entry name" value="ArgB"/>
</dbReference>
<proteinExistence type="inferred from homology"/>
<dbReference type="RefSeq" id="WP_282589709.1">
    <property type="nucleotide sequence ID" value="NZ_JAPAAF010000001.1"/>
</dbReference>